<keyword evidence="4" id="KW-1185">Reference proteome</keyword>
<protein>
    <submittedName>
        <fullName evidence="3">DUF3870 domain-containing protein</fullName>
    </submittedName>
</protein>
<evidence type="ECO:0000259" key="2">
    <source>
        <dbReference type="Pfam" id="PF12986"/>
    </source>
</evidence>
<feature type="compositionally biased region" description="Polar residues" evidence="1">
    <location>
        <begin position="12"/>
        <end position="21"/>
    </location>
</feature>
<accession>A0ABU2H2C6</accession>
<reference evidence="4" key="1">
    <citation type="submission" date="2023-07" db="EMBL/GenBank/DDBJ databases">
        <title>Novel species in the genus Lipingzhangella isolated from Sambhar Salt Lake.</title>
        <authorList>
            <person name="Jiya N."/>
            <person name="Kajale S."/>
            <person name="Sharma A."/>
        </authorList>
    </citation>
    <scope>NUCLEOTIDE SEQUENCE [LARGE SCALE GENOMIC DNA]</scope>
    <source>
        <strain evidence="4">LS1_29</strain>
    </source>
</reference>
<dbReference type="Pfam" id="PF12986">
    <property type="entry name" value="DUF3870"/>
    <property type="match status" value="1"/>
</dbReference>
<evidence type="ECO:0000313" key="4">
    <source>
        <dbReference type="Proteomes" id="UP001250214"/>
    </source>
</evidence>
<evidence type="ECO:0000313" key="3">
    <source>
        <dbReference type="EMBL" id="MDS1269455.1"/>
    </source>
</evidence>
<dbReference type="EMBL" id="JAVLVT010000001">
    <property type="protein sequence ID" value="MDS1269455.1"/>
    <property type="molecule type" value="Genomic_DNA"/>
</dbReference>
<name>A0ABU2H2C6_9ACTN</name>
<gene>
    <name evidence="3" type="ORF">RIF23_03995</name>
</gene>
<evidence type="ECO:0000256" key="1">
    <source>
        <dbReference type="SAM" id="MobiDB-lite"/>
    </source>
</evidence>
<dbReference type="RefSeq" id="WP_310910922.1">
    <property type="nucleotide sequence ID" value="NZ_JAVLVT010000001.1"/>
</dbReference>
<dbReference type="InterPro" id="IPR024617">
    <property type="entry name" value="DUF3870"/>
</dbReference>
<organism evidence="3 4">
    <name type="scientific">Lipingzhangella rawalii</name>
    <dbReference type="NCBI Taxonomy" id="2055835"/>
    <lineage>
        <taxon>Bacteria</taxon>
        <taxon>Bacillati</taxon>
        <taxon>Actinomycetota</taxon>
        <taxon>Actinomycetes</taxon>
        <taxon>Streptosporangiales</taxon>
        <taxon>Nocardiopsidaceae</taxon>
        <taxon>Lipingzhangella</taxon>
    </lineage>
</organism>
<feature type="region of interest" description="Disordered" evidence="1">
    <location>
        <begin position="1"/>
        <end position="23"/>
    </location>
</feature>
<feature type="domain" description="DUF3870" evidence="2">
    <location>
        <begin position="35"/>
        <end position="124"/>
    </location>
</feature>
<dbReference type="Proteomes" id="UP001250214">
    <property type="component" value="Unassembled WGS sequence"/>
</dbReference>
<sequence>MPVDVEGRYTVTPDSPSSRYSQPRDVLADPDVRLVSGYARLPDAVASHSQYERLGVVLAVRGTTGEIVAADTTLLTDLAKEFFRVLVEGLSVYEDVSEIVQRVQTRYAGQSGGALATALRRCLESCYQLRTADEPNHTAGEADERRP</sequence>
<comment type="caution">
    <text evidence="3">The sequence shown here is derived from an EMBL/GenBank/DDBJ whole genome shotgun (WGS) entry which is preliminary data.</text>
</comment>
<proteinExistence type="predicted"/>